<sequence>MRSLSFVFTLVIGISASASDNHHHHQLQARQISGDVDPSADCSGYALNRGTWAELGIDNYLLHYPGGQNLTLFDYTRSLNVLNFDCGIGRMCLAGQLCHPVRGRDWVVLSAVQEWNFYINSMYEAIATAMGMVQGTSASMVADFLPEGDDKKNLIKLTVGLVALSGVILLAFTAAVIVPILWRLLVGLWGIVAYGTSAVGTGVAAIWVYLTTSGAEAAIAAEETSAVAVSAATTTAGREGAEVAEEAALNTEDKILVAGETGGLQKRSPKHHHKKVTHDKFELWSALNTNLEQFQDRLQSIIAVTAKLTLYAPISTNEGLYGSLQNGTFLSDHPPKSTLVDNARDTVQLGVLAQLFRVMNVIFVIDSSPCKQEGPTTPIKNPGAVHFCSPSGVKTSLGMVTEKKIDYEIRNGRLLFSKYSYSTEFLYQLASDCQTQRENQNLPSSANGTLTLANHGSAFLQNAGSTNAFNGTITDIPNYQNNATQSNLPTTNSTSSAILLPDGSSICSFPIPICDLRNPDIKTRIGAGDSPAKACKEFLKLPDVSF</sequence>
<accession>A0ACC0EF63</accession>
<dbReference type="EMBL" id="CM045871">
    <property type="protein sequence ID" value="KAI7951740.1"/>
    <property type="molecule type" value="Genomic_DNA"/>
</dbReference>
<evidence type="ECO:0000313" key="1">
    <source>
        <dbReference type="EMBL" id="KAI7951740.1"/>
    </source>
</evidence>
<organism evidence="1 2">
    <name type="scientific">Puccinia striiformis f. sp. tritici</name>
    <dbReference type="NCBI Taxonomy" id="168172"/>
    <lineage>
        <taxon>Eukaryota</taxon>
        <taxon>Fungi</taxon>
        <taxon>Dikarya</taxon>
        <taxon>Basidiomycota</taxon>
        <taxon>Pucciniomycotina</taxon>
        <taxon>Pucciniomycetes</taxon>
        <taxon>Pucciniales</taxon>
        <taxon>Pucciniaceae</taxon>
        <taxon>Puccinia</taxon>
    </lineage>
</organism>
<name>A0ACC0EF63_9BASI</name>
<evidence type="ECO:0000313" key="2">
    <source>
        <dbReference type="Proteomes" id="UP001060170"/>
    </source>
</evidence>
<comment type="caution">
    <text evidence="1">The sequence shown here is derived from an EMBL/GenBank/DDBJ whole genome shotgun (WGS) entry which is preliminary data.</text>
</comment>
<keyword evidence="2" id="KW-1185">Reference proteome</keyword>
<gene>
    <name evidence="1" type="ORF">MJO28_007424</name>
</gene>
<dbReference type="Proteomes" id="UP001060170">
    <property type="component" value="Chromosome 7"/>
</dbReference>
<reference evidence="1 2" key="3">
    <citation type="journal article" date="2022" name="Microbiol. Spectr.">
        <title>Folding features and dynamics of 3D genome architecture in plant fungal pathogens.</title>
        <authorList>
            <person name="Xia C."/>
        </authorList>
    </citation>
    <scope>NUCLEOTIDE SEQUENCE [LARGE SCALE GENOMIC DNA]</scope>
    <source>
        <strain evidence="1 2">93-210</strain>
    </source>
</reference>
<reference evidence="2" key="1">
    <citation type="journal article" date="2018" name="BMC Genomics">
        <title>Genomic insights into host adaptation between the wheat stripe rust pathogen (Puccinia striiformis f. sp. tritici) and the barley stripe rust pathogen (Puccinia striiformis f. sp. hordei).</title>
        <authorList>
            <person name="Xia C."/>
            <person name="Wang M."/>
            <person name="Yin C."/>
            <person name="Cornejo O.E."/>
            <person name="Hulbert S.H."/>
            <person name="Chen X."/>
        </authorList>
    </citation>
    <scope>NUCLEOTIDE SEQUENCE [LARGE SCALE GENOMIC DNA]</scope>
    <source>
        <strain evidence="2">93-210</strain>
    </source>
</reference>
<reference evidence="2" key="2">
    <citation type="journal article" date="2018" name="Mol. Plant Microbe Interact.">
        <title>Genome sequence resources for the wheat stripe rust pathogen (Puccinia striiformis f. sp. tritici) and the barley stripe rust pathogen (Puccinia striiformis f. sp. hordei).</title>
        <authorList>
            <person name="Xia C."/>
            <person name="Wang M."/>
            <person name="Yin C."/>
            <person name="Cornejo O.E."/>
            <person name="Hulbert S.H."/>
            <person name="Chen X."/>
        </authorList>
    </citation>
    <scope>NUCLEOTIDE SEQUENCE [LARGE SCALE GENOMIC DNA]</scope>
    <source>
        <strain evidence="2">93-210</strain>
    </source>
</reference>
<protein>
    <submittedName>
        <fullName evidence="1">Uncharacterized protein</fullName>
    </submittedName>
</protein>
<proteinExistence type="predicted"/>